<evidence type="ECO:0000259" key="1">
    <source>
        <dbReference type="Pfam" id="PF22007"/>
    </source>
</evidence>
<dbReference type="InterPro" id="IPR054216">
    <property type="entry name" value="DUF6930"/>
</dbReference>
<organism evidence="3 4">
    <name type="scientific">Trichocoleus desertorum GB2-A4</name>
    <dbReference type="NCBI Taxonomy" id="2933944"/>
    <lineage>
        <taxon>Bacteria</taxon>
        <taxon>Bacillati</taxon>
        <taxon>Cyanobacteriota</taxon>
        <taxon>Cyanophyceae</taxon>
        <taxon>Leptolyngbyales</taxon>
        <taxon>Trichocoleusaceae</taxon>
        <taxon>Trichocoleus</taxon>
    </lineage>
</organism>
<feature type="domain" description="DUF6930" evidence="1">
    <location>
        <begin position="8"/>
        <end position="135"/>
    </location>
</feature>
<dbReference type="Pfam" id="PF23988">
    <property type="entry name" value="DUF7309"/>
    <property type="match status" value="1"/>
</dbReference>
<dbReference type="Proteomes" id="UP001464891">
    <property type="component" value="Unassembled WGS sequence"/>
</dbReference>
<protein>
    <submittedName>
        <fullName evidence="3">Uncharacterized protein</fullName>
    </submittedName>
</protein>
<keyword evidence="4" id="KW-1185">Reference proteome</keyword>
<feature type="domain" description="DUF7309" evidence="2">
    <location>
        <begin position="152"/>
        <end position="248"/>
    </location>
</feature>
<gene>
    <name evidence="3" type="ORF">NC998_05010</name>
</gene>
<reference evidence="3 4" key="1">
    <citation type="submission" date="2022-04" db="EMBL/GenBank/DDBJ databases">
        <title>Positive selection, recombination, and allopatry shape intraspecific diversity of widespread and dominant cyanobacteria.</title>
        <authorList>
            <person name="Wei J."/>
            <person name="Shu W."/>
            <person name="Hu C."/>
        </authorList>
    </citation>
    <scope>NUCLEOTIDE SEQUENCE [LARGE SCALE GENOMIC DNA]</scope>
    <source>
        <strain evidence="3 4">GB2-A4</strain>
    </source>
</reference>
<name>A0ABV0J3U1_9CYAN</name>
<dbReference type="RefSeq" id="WP_190433812.1">
    <property type="nucleotide sequence ID" value="NZ_JAMPKM010000002.1"/>
</dbReference>
<dbReference type="InterPro" id="IPR055733">
    <property type="entry name" value="DUF7309"/>
</dbReference>
<evidence type="ECO:0000259" key="2">
    <source>
        <dbReference type="Pfam" id="PF23988"/>
    </source>
</evidence>
<sequence length="542" mass="60600">MTTLTPPTCRRLQNLQQIPSVWEGDRRPLTDSAAASVGAELKGEGECILWVDGSQAVVRAMDIVPLETGAEAVVRALLQAMEHPHSPALPGRPQKIVVRDRELQFFLRGVLQNLDIVIDYVPDLPLIDEIFKGFQEAASVRPPQLPPAYAKALTEKAYELWDGEPWEILGEHQILAIEINQWDVETLYACVMGMMGMEYGILLYRSLDSLKQFRQQILNQDSSDHMESAFLKQDCMFITFEQTEDETDDETLDLSELPPSEVQPSFGNLHPLERMRSYLYEEEAIACSIAAEALHRFFRQHGKKLSLDHFPAISSRYRIPLAELGIKSKQSQICVQVSTLPDVAAELAALTDDEDEDLDFPVLRDDLVPKDCLRWLEILPWETVELLRKDSGFYQLADTRVEAVGEGLPVVFIQTSQPKAKALIQGLQAAGGLNAICFNPGEDPFAGTTYDLGVLQTNNGELHLFEEFIEENAAYTAARKKWERVCKKTKGYCGLVIAKGVTGASRGQPPVKDMLALMEARSLSAEELGIGPMELKLEIDWV</sequence>
<evidence type="ECO:0000313" key="4">
    <source>
        <dbReference type="Proteomes" id="UP001464891"/>
    </source>
</evidence>
<comment type="caution">
    <text evidence="3">The sequence shown here is derived from an EMBL/GenBank/DDBJ whole genome shotgun (WGS) entry which is preliminary data.</text>
</comment>
<dbReference type="Pfam" id="PF22007">
    <property type="entry name" value="DUF6930"/>
    <property type="match status" value="1"/>
</dbReference>
<proteinExistence type="predicted"/>
<evidence type="ECO:0000313" key="3">
    <source>
        <dbReference type="EMBL" id="MEP0816452.1"/>
    </source>
</evidence>
<dbReference type="EMBL" id="JAMPKM010000002">
    <property type="protein sequence ID" value="MEP0816452.1"/>
    <property type="molecule type" value="Genomic_DNA"/>
</dbReference>
<accession>A0ABV0J3U1</accession>